<evidence type="ECO:0000256" key="2">
    <source>
        <dbReference type="SAM" id="Phobius"/>
    </source>
</evidence>
<accession>A0A365HDJ1</accession>
<evidence type="ECO:0000256" key="1">
    <source>
        <dbReference type="SAM" id="MobiDB-lite"/>
    </source>
</evidence>
<keyword evidence="3" id="KW-0732">Signal</keyword>
<feature type="chain" id="PRO_5017026197" evidence="3">
    <location>
        <begin position="26"/>
        <end position="204"/>
    </location>
</feature>
<dbReference type="EMBL" id="QLYX01000001">
    <property type="protein sequence ID" value="RAY17175.1"/>
    <property type="molecule type" value="Genomic_DNA"/>
</dbReference>
<keyword evidence="5" id="KW-1185">Reference proteome</keyword>
<dbReference type="SUPFAM" id="SSF49319">
    <property type="entry name" value="Actinoxanthin-like"/>
    <property type="match status" value="1"/>
</dbReference>
<feature type="transmembrane region" description="Helical" evidence="2">
    <location>
        <begin position="170"/>
        <end position="193"/>
    </location>
</feature>
<feature type="signal peptide" evidence="3">
    <location>
        <begin position="1"/>
        <end position="25"/>
    </location>
</feature>
<evidence type="ECO:0000313" key="4">
    <source>
        <dbReference type="EMBL" id="RAY17175.1"/>
    </source>
</evidence>
<sequence length="204" mass="20368">MRPLRTPLLLGMAGLALWAGTPAHADGASARGAQGQTLTVSAADGVSPGGATLTVTGRGYDVRKGIYVAFCRDNGPGKPPSPCGGGADTTGSGGGSHWVSSNPPPYGRGLATPYGPDGSFRVTIRISARPSGAMDCMKVRCVVATRADHTRSTDRTQDVRVPISFDDGGVPVALVAGGAAVAAVLAAGGVVTVRRSRATGRGSA</sequence>
<keyword evidence="2" id="KW-0812">Transmembrane</keyword>
<name>A0A365HDJ1_9ACTN</name>
<dbReference type="Proteomes" id="UP000251891">
    <property type="component" value="Unassembled WGS sequence"/>
</dbReference>
<reference evidence="4 5" key="1">
    <citation type="submission" date="2018-06" db="EMBL/GenBank/DDBJ databases">
        <title>Actinomadura craniellae sp. nov. isolated from marine sponge Craniella sp.</title>
        <authorList>
            <person name="Li L."/>
            <person name="Xu Q.H."/>
            <person name="Lin H.W."/>
            <person name="Lu Y.H."/>
        </authorList>
    </citation>
    <scope>NUCLEOTIDE SEQUENCE [LARGE SCALE GENOMIC DNA]</scope>
    <source>
        <strain evidence="4 5">LHW63021</strain>
    </source>
</reference>
<protein>
    <submittedName>
        <fullName evidence="4">Uncharacterized protein</fullName>
    </submittedName>
</protein>
<dbReference type="RefSeq" id="WP_111863228.1">
    <property type="nucleotide sequence ID" value="NZ_QLYX01000001.1"/>
</dbReference>
<dbReference type="AlphaFoldDB" id="A0A365HDJ1"/>
<dbReference type="OrthoDB" id="4175021at2"/>
<proteinExistence type="predicted"/>
<keyword evidence="2" id="KW-1133">Transmembrane helix</keyword>
<feature type="region of interest" description="Disordered" evidence="1">
    <location>
        <begin position="77"/>
        <end position="98"/>
    </location>
</feature>
<comment type="caution">
    <text evidence="4">The sequence shown here is derived from an EMBL/GenBank/DDBJ whole genome shotgun (WGS) entry which is preliminary data.</text>
</comment>
<keyword evidence="2" id="KW-0472">Membrane</keyword>
<dbReference type="Gene3D" id="2.60.40.230">
    <property type="entry name" value="Neocarzinostatin-like"/>
    <property type="match status" value="1"/>
</dbReference>
<evidence type="ECO:0000313" key="5">
    <source>
        <dbReference type="Proteomes" id="UP000251891"/>
    </source>
</evidence>
<feature type="compositionally biased region" description="Gly residues" evidence="1">
    <location>
        <begin position="83"/>
        <end position="96"/>
    </location>
</feature>
<gene>
    <name evidence="4" type="ORF">DPM19_03220</name>
</gene>
<organism evidence="4 5">
    <name type="scientific">Actinomadura craniellae</name>
    <dbReference type="NCBI Taxonomy" id="2231787"/>
    <lineage>
        <taxon>Bacteria</taxon>
        <taxon>Bacillati</taxon>
        <taxon>Actinomycetota</taxon>
        <taxon>Actinomycetes</taxon>
        <taxon>Streptosporangiales</taxon>
        <taxon>Thermomonosporaceae</taxon>
        <taxon>Actinomadura</taxon>
    </lineage>
</organism>
<evidence type="ECO:0000256" key="3">
    <source>
        <dbReference type="SAM" id="SignalP"/>
    </source>
</evidence>
<dbReference type="InterPro" id="IPR027273">
    <property type="entry name" value="Neocarzinostatin-like"/>
</dbReference>